<gene>
    <name evidence="1" type="ORF">MYCTH_2060549</name>
</gene>
<dbReference type="GeneID" id="11507344"/>
<protein>
    <submittedName>
        <fullName evidence="1">Uncharacterized protein</fullName>
    </submittedName>
</protein>
<keyword evidence="2" id="KW-1185">Reference proteome</keyword>
<dbReference type="KEGG" id="mtm:MYCTH_2060549"/>
<evidence type="ECO:0000313" key="2">
    <source>
        <dbReference type="Proteomes" id="UP000007322"/>
    </source>
</evidence>
<dbReference type="OMA" id="RWLWSYV"/>
<sequence>KGTYNTRNSLVVTDPTTTRALSSLTRAERTGCRAFCWVWSYVPAASRICDYMLES</sequence>
<dbReference type="RefSeq" id="XP_003662718.1">
    <property type="nucleotide sequence ID" value="XM_003662670.1"/>
</dbReference>
<dbReference type="EMBL" id="CP003004">
    <property type="protein sequence ID" value="AEO57473.1"/>
    <property type="molecule type" value="Genomic_DNA"/>
</dbReference>
<dbReference type="InParanoid" id="G2QDA7"/>
<dbReference type="OrthoDB" id="3763505at2759"/>
<dbReference type="AlphaFoldDB" id="G2QDA7"/>
<dbReference type="Proteomes" id="UP000007322">
    <property type="component" value="Chromosome 3"/>
</dbReference>
<dbReference type="VEuPathDB" id="FungiDB:MYCTH_2060549"/>
<evidence type="ECO:0000313" key="1">
    <source>
        <dbReference type="EMBL" id="AEO57473.1"/>
    </source>
</evidence>
<accession>G2QDA7</accession>
<name>G2QDA7_THET4</name>
<reference evidence="1 2" key="1">
    <citation type="journal article" date="2011" name="Nat. Biotechnol.">
        <title>Comparative genomic analysis of the thermophilic biomass-degrading fungi Myceliophthora thermophila and Thielavia terrestris.</title>
        <authorList>
            <person name="Berka R.M."/>
            <person name="Grigoriev I.V."/>
            <person name="Otillar R."/>
            <person name="Salamov A."/>
            <person name="Grimwood J."/>
            <person name="Reid I."/>
            <person name="Ishmael N."/>
            <person name="John T."/>
            <person name="Darmond C."/>
            <person name="Moisan M.-C."/>
            <person name="Henrissat B."/>
            <person name="Coutinho P.M."/>
            <person name="Lombard V."/>
            <person name="Natvig D.O."/>
            <person name="Lindquist E."/>
            <person name="Schmutz J."/>
            <person name="Lucas S."/>
            <person name="Harris P."/>
            <person name="Powlowski J."/>
            <person name="Bellemare A."/>
            <person name="Taylor D."/>
            <person name="Butler G."/>
            <person name="de Vries R.P."/>
            <person name="Allijn I.E."/>
            <person name="van den Brink J."/>
            <person name="Ushinsky S."/>
            <person name="Storms R."/>
            <person name="Powell A.J."/>
            <person name="Paulsen I.T."/>
            <person name="Elbourne L.D.H."/>
            <person name="Baker S.E."/>
            <person name="Magnuson J."/>
            <person name="LaBoissiere S."/>
            <person name="Clutterbuck A.J."/>
            <person name="Martinez D."/>
            <person name="Wogulis M."/>
            <person name="de Leon A.L."/>
            <person name="Rey M.W."/>
            <person name="Tsang A."/>
        </authorList>
    </citation>
    <scope>NUCLEOTIDE SEQUENCE [LARGE SCALE GENOMIC DNA]</scope>
    <source>
        <strain evidence="2">ATCC 42464 / BCRC 31852 / DSM 1799</strain>
    </source>
</reference>
<dbReference type="HOGENOM" id="CLU_188785_1_2_1"/>
<organism evidence="1 2">
    <name type="scientific">Thermothelomyces thermophilus (strain ATCC 42464 / BCRC 31852 / DSM 1799)</name>
    <name type="common">Sporotrichum thermophile</name>
    <dbReference type="NCBI Taxonomy" id="573729"/>
    <lineage>
        <taxon>Eukaryota</taxon>
        <taxon>Fungi</taxon>
        <taxon>Dikarya</taxon>
        <taxon>Ascomycota</taxon>
        <taxon>Pezizomycotina</taxon>
        <taxon>Sordariomycetes</taxon>
        <taxon>Sordariomycetidae</taxon>
        <taxon>Sordariales</taxon>
        <taxon>Chaetomiaceae</taxon>
        <taxon>Thermothelomyces</taxon>
    </lineage>
</organism>
<proteinExistence type="predicted"/>
<feature type="non-terminal residue" evidence="1">
    <location>
        <position position="1"/>
    </location>
</feature>